<dbReference type="SUPFAM" id="SSF52540">
    <property type="entry name" value="P-loop containing nucleoside triphosphate hydrolases"/>
    <property type="match status" value="1"/>
</dbReference>
<sequence>MLRDRRDLLILDEPSSGLDAEAEHEVHTRLREHRAGYTSVRAPAPAPVPFFPPEHVLPAECPEGVLPPGSAFPSGRDGG</sequence>
<dbReference type="Gene3D" id="3.40.50.300">
    <property type="entry name" value="P-loop containing nucleotide triphosphate hydrolases"/>
    <property type="match status" value="1"/>
</dbReference>
<organism evidence="1 2">
    <name type="scientific">Nonomuraea cypriaca</name>
    <dbReference type="NCBI Taxonomy" id="1187855"/>
    <lineage>
        <taxon>Bacteria</taxon>
        <taxon>Bacillati</taxon>
        <taxon>Actinomycetota</taxon>
        <taxon>Actinomycetes</taxon>
        <taxon>Streptosporangiales</taxon>
        <taxon>Streptosporangiaceae</taxon>
        <taxon>Nonomuraea</taxon>
    </lineage>
</organism>
<dbReference type="AlphaFoldDB" id="A0A931AHJ6"/>
<protein>
    <submittedName>
        <fullName evidence="1">Uncharacterized protein</fullName>
    </submittedName>
</protein>
<evidence type="ECO:0000313" key="2">
    <source>
        <dbReference type="Proteomes" id="UP000605361"/>
    </source>
</evidence>
<dbReference type="Proteomes" id="UP000605361">
    <property type="component" value="Unassembled WGS sequence"/>
</dbReference>
<comment type="caution">
    <text evidence="1">The sequence shown here is derived from an EMBL/GenBank/DDBJ whole genome shotgun (WGS) entry which is preliminary data.</text>
</comment>
<accession>A0A931AHJ6</accession>
<dbReference type="EMBL" id="JADOGI010000128">
    <property type="protein sequence ID" value="MBF8190608.1"/>
    <property type="molecule type" value="Genomic_DNA"/>
</dbReference>
<gene>
    <name evidence="1" type="ORF">ITP53_33830</name>
</gene>
<proteinExistence type="predicted"/>
<dbReference type="RefSeq" id="WP_195899528.1">
    <property type="nucleotide sequence ID" value="NZ_JADOGI010000128.1"/>
</dbReference>
<dbReference type="InterPro" id="IPR027417">
    <property type="entry name" value="P-loop_NTPase"/>
</dbReference>
<name>A0A931AHJ6_9ACTN</name>
<evidence type="ECO:0000313" key="1">
    <source>
        <dbReference type="EMBL" id="MBF8190608.1"/>
    </source>
</evidence>
<reference evidence="1" key="1">
    <citation type="submission" date="2020-11" db="EMBL/GenBank/DDBJ databases">
        <title>Whole-genome analyses of Nonomuraea sp. K274.</title>
        <authorList>
            <person name="Veyisoglu A."/>
        </authorList>
    </citation>
    <scope>NUCLEOTIDE SEQUENCE</scope>
    <source>
        <strain evidence="1">K274</strain>
    </source>
</reference>
<keyword evidence="2" id="KW-1185">Reference proteome</keyword>